<dbReference type="EMBL" id="RCHS01003631">
    <property type="protein sequence ID" value="RMX40416.1"/>
    <property type="molecule type" value="Genomic_DNA"/>
</dbReference>
<dbReference type="OrthoDB" id="330671at2759"/>
<evidence type="ECO:0000256" key="19">
    <source>
        <dbReference type="ARBA" id="ARBA00061673"/>
    </source>
</evidence>
<evidence type="ECO:0000256" key="8">
    <source>
        <dbReference type="ARBA" id="ARBA00022695"/>
    </source>
</evidence>
<evidence type="ECO:0000256" key="17">
    <source>
        <dbReference type="ARBA" id="ARBA00060565"/>
    </source>
</evidence>
<evidence type="ECO:0000313" key="23">
    <source>
        <dbReference type="EMBL" id="RMX40416.1"/>
    </source>
</evidence>
<keyword evidence="5" id="KW-0963">Cytoplasm</keyword>
<evidence type="ECO:0000256" key="3">
    <source>
        <dbReference type="ARBA" id="ARBA00011245"/>
    </source>
</evidence>
<dbReference type="AlphaFoldDB" id="A0A3M6TG86"/>
<comment type="catalytic activity">
    <reaction evidence="15">
        <text>3'-dephospho-CoA + ATP = ADP + CoA + H(+)</text>
        <dbReference type="Rhea" id="RHEA:18245"/>
        <dbReference type="ChEBI" id="CHEBI:15378"/>
        <dbReference type="ChEBI" id="CHEBI:30616"/>
        <dbReference type="ChEBI" id="CHEBI:57287"/>
        <dbReference type="ChEBI" id="CHEBI:57328"/>
        <dbReference type="ChEBI" id="CHEBI:456216"/>
        <dbReference type="EC" id="2.7.1.24"/>
    </reaction>
    <physiologicalReaction direction="left-to-right" evidence="15">
        <dbReference type="Rhea" id="RHEA:18246"/>
    </physiologicalReaction>
</comment>
<comment type="pathway">
    <text evidence="18">Cofactor biosynthesis; coenzyme A biosynthesis; CoA from (R)-pantothenate: step 5/5.</text>
</comment>
<evidence type="ECO:0000259" key="22">
    <source>
        <dbReference type="Pfam" id="PF01467"/>
    </source>
</evidence>
<comment type="caution">
    <text evidence="23">The sequence shown here is derived from an EMBL/GenBank/DDBJ whole genome shotgun (WGS) entry which is preliminary data.</text>
</comment>
<keyword evidence="24" id="KW-1185">Reference proteome</keyword>
<dbReference type="PROSITE" id="PS51219">
    <property type="entry name" value="DPCK"/>
    <property type="match status" value="1"/>
</dbReference>
<dbReference type="GO" id="GO:0005524">
    <property type="term" value="F:ATP binding"/>
    <property type="evidence" value="ECO:0007669"/>
    <property type="project" value="UniProtKB-KW"/>
</dbReference>
<sequence length="535" mass="60174">MFRYGLLVLSPSCLRRKLPALLTQVSQEVNGVLYVDIYEPDFVVQRVRSLYELLVHVYGTGSSKIGELDVRVLLPRTLTANDGCTEEVRNLVKSPEVAFVRDVFENDQSKVGLLKFKKWLTKRFQFSDLDGKLKYLKLGDELISEGEVQKQLGNDLNDTCLQTYKQVVLGGTFDHMHSGHRLLLAVGSLLCEQRITIGLSEGPLLEKKVLKELIEPFQDRKSNLQEFLKDVKPGLEHNIIPLTDPVGPAGTDPEYQCLIVSKETEKGGFVVNDMREKKGLNPLDVHVIDVVIEKDMESNQGRHHHGEEKMSSTMERQKLLGKLLQPVARKERAHGHPYVIGLTGGIASGKSSVCQRLRGLGAAVISCDQLGHQAYTPGKKAYKEIIENFGNGILTEEKNINRRALGSVVFADKAKLTLLNRIVWPEILLQAQAEIARYAEEGFKVCILDAAVLLEAGWDKATDEVWVTFVPENEAVTRILSRDGISEEQALNRIKSQISNEERMKKANVAICTLWEPEFTQEQVERAWRSLIERI</sequence>
<dbReference type="InterPro" id="IPR001977">
    <property type="entry name" value="Depp_CoAkinase"/>
</dbReference>
<dbReference type="OMA" id="EIHCHEV"/>
<dbReference type="Pfam" id="PF01121">
    <property type="entry name" value="CoaE"/>
    <property type="match status" value="1"/>
</dbReference>
<evidence type="ECO:0000256" key="20">
    <source>
        <dbReference type="ARBA" id="ARBA00066359"/>
    </source>
</evidence>
<keyword evidence="10" id="KW-0418">Kinase</keyword>
<dbReference type="GO" id="GO:0004595">
    <property type="term" value="F:pantetheine-phosphate adenylyltransferase activity"/>
    <property type="evidence" value="ECO:0007669"/>
    <property type="project" value="UniProtKB-EC"/>
</dbReference>
<evidence type="ECO:0000313" key="24">
    <source>
        <dbReference type="Proteomes" id="UP000275408"/>
    </source>
</evidence>
<dbReference type="Proteomes" id="UP000275408">
    <property type="component" value="Unassembled WGS sequence"/>
</dbReference>
<evidence type="ECO:0000256" key="5">
    <source>
        <dbReference type="ARBA" id="ARBA00022490"/>
    </source>
</evidence>
<evidence type="ECO:0000256" key="10">
    <source>
        <dbReference type="ARBA" id="ARBA00022777"/>
    </source>
</evidence>
<keyword evidence="7" id="KW-0808">Transferase</keyword>
<dbReference type="EC" id="2.7.7.3" evidence="4"/>
<dbReference type="FunFam" id="3.40.50.300:FF:000899">
    <property type="entry name" value="Bifunctional coenzyme A synthase"/>
    <property type="match status" value="1"/>
</dbReference>
<dbReference type="InterPro" id="IPR027417">
    <property type="entry name" value="P-loop_NTPase"/>
</dbReference>
<organism evidence="23 24">
    <name type="scientific">Pocillopora damicornis</name>
    <name type="common">Cauliflower coral</name>
    <name type="synonym">Millepora damicornis</name>
    <dbReference type="NCBI Taxonomy" id="46731"/>
    <lineage>
        <taxon>Eukaryota</taxon>
        <taxon>Metazoa</taxon>
        <taxon>Cnidaria</taxon>
        <taxon>Anthozoa</taxon>
        <taxon>Hexacorallia</taxon>
        <taxon>Scleractinia</taxon>
        <taxon>Astrocoeniina</taxon>
        <taxon>Pocilloporidae</taxon>
        <taxon>Pocillopora</taxon>
    </lineage>
</organism>
<evidence type="ECO:0000256" key="18">
    <source>
        <dbReference type="ARBA" id="ARBA00060696"/>
    </source>
</evidence>
<dbReference type="Pfam" id="PF01467">
    <property type="entry name" value="CTP_transf_like"/>
    <property type="match status" value="1"/>
</dbReference>
<dbReference type="InterPro" id="IPR004821">
    <property type="entry name" value="Cyt_trans-like"/>
</dbReference>
<dbReference type="GO" id="GO:0015937">
    <property type="term" value="P:coenzyme A biosynthetic process"/>
    <property type="evidence" value="ECO:0007669"/>
    <property type="project" value="InterPro"/>
</dbReference>
<dbReference type="InterPro" id="IPR014729">
    <property type="entry name" value="Rossmann-like_a/b/a_fold"/>
</dbReference>
<dbReference type="GO" id="GO:0005759">
    <property type="term" value="C:mitochondrial matrix"/>
    <property type="evidence" value="ECO:0007669"/>
    <property type="project" value="UniProtKB-SubCell"/>
</dbReference>
<dbReference type="Gene3D" id="3.40.50.620">
    <property type="entry name" value="HUPs"/>
    <property type="match status" value="1"/>
</dbReference>
<comment type="catalytic activity">
    <reaction evidence="14">
        <text>(R)-4'-phosphopantetheine + ATP + H(+) = 3'-dephospho-CoA + diphosphate</text>
        <dbReference type="Rhea" id="RHEA:19801"/>
        <dbReference type="ChEBI" id="CHEBI:15378"/>
        <dbReference type="ChEBI" id="CHEBI:30616"/>
        <dbReference type="ChEBI" id="CHEBI:33019"/>
        <dbReference type="ChEBI" id="CHEBI:57328"/>
        <dbReference type="ChEBI" id="CHEBI:61723"/>
        <dbReference type="EC" id="2.7.7.3"/>
    </reaction>
    <physiologicalReaction direction="left-to-right" evidence="14">
        <dbReference type="Rhea" id="RHEA:19802"/>
    </physiologicalReaction>
</comment>
<dbReference type="GO" id="GO:0004140">
    <property type="term" value="F:dephospho-CoA kinase activity"/>
    <property type="evidence" value="ECO:0007669"/>
    <property type="project" value="UniProtKB-EC"/>
</dbReference>
<keyword evidence="8" id="KW-0548">Nucleotidyltransferase</keyword>
<accession>A0A3M6TG86</accession>
<evidence type="ECO:0000256" key="9">
    <source>
        <dbReference type="ARBA" id="ARBA00022741"/>
    </source>
</evidence>
<dbReference type="PANTHER" id="PTHR10695:SF46">
    <property type="entry name" value="BIFUNCTIONAL COENZYME A SYNTHASE-RELATED"/>
    <property type="match status" value="1"/>
</dbReference>
<evidence type="ECO:0000256" key="1">
    <source>
        <dbReference type="ARBA" id="ARBA00004305"/>
    </source>
</evidence>
<dbReference type="HAMAP" id="MF_00376">
    <property type="entry name" value="Dephospho_CoA_kinase"/>
    <property type="match status" value="1"/>
</dbReference>
<reference evidence="23 24" key="1">
    <citation type="journal article" date="2018" name="Sci. Rep.">
        <title>Comparative analysis of the Pocillopora damicornis genome highlights role of immune system in coral evolution.</title>
        <authorList>
            <person name="Cunning R."/>
            <person name="Bay R.A."/>
            <person name="Gillette P."/>
            <person name="Baker A.C."/>
            <person name="Traylor-Knowles N."/>
        </authorList>
    </citation>
    <scope>NUCLEOTIDE SEQUENCE [LARGE SCALE GENOMIC DNA]</scope>
    <source>
        <strain evidence="23">RSMAS</strain>
        <tissue evidence="23">Whole animal</tissue>
    </source>
</reference>
<evidence type="ECO:0000256" key="13">
    <source>
        <dbReference type="ARBA" id="ARBA00023268"/>
    </source>
</evidence>
<evidence type="ECO:0000256" key="6">
    <source>
        <dbReference type="ARBA" id="ARBA00022553"/>
    </source>
</evidence>
<keyword evidence="9" id="KW-0547">Nucleotide-binding</keyword>
<keyword evidence="11" id="KW-0067">ATP-binding</keyword>
<keyword evidence="13" id="KW-0511">Multifunctional enzyme</keyword>
<dbReference type="CDD" id="cd02022">
    <property type="entry name" value="DPCK"/>
    <property type="match status" value="1"/>
</dbReference>
<dbReference type="EC" id="2.7.1.24" evidence="20"/>
<comment type="subcellular location">
    <subcellularLocation>
        <location evidence="2">Cytoplasm</location>
    </subcellularLocation>
    <subcellularLocation>
        <location evidence="1">Mitochondrion matrix</location>
    </subcellularLocation>
</comment>
<evidence type="ECO:0000256" key="2">
    <source>
        <dbReference type="ARBA" id="ARBA00004496"/>
    </source>
</evidence>
<evidence type="ECO:0000256" key="12">
    <source>
        <dbReference type="ARBA" id="ARBA00023128"/>
    </source>
</evidence>
<keyword evidence="12" id="KW-0496">Mitochondrion</keyword>
<dbReference type="NCBIfam" id="NF001985">
    <property type="entry name" value="PRK00777.1"/>
    <property type="match status" value="1"/>
</dbReference>
<comment type="similarity">
    <text evidence="19">In the central section; belongs to the eukaryotic CoaD family.</text>
</comment>
<protein>
    <recommendedName>
        <fullName evidence="21">Bifunctional coenzyme A synthase</fullName>
        <ecNumber evidence="20">2.7.1.24</ecNumber>
        <ecNumber evidence="4">2.7.7.3</ecNumber>
    </recommendedName>
</protein>
<evidence type="ECO:0000256" key="11">
    <source>
        <dbReference type="ARBA" id="ARBA00022840"/>
    </source>
</evidence>
<evidence type="ECO:0000256" key="21">
    <source>
        <dbReference type="ARBA" id="ARBA00067394"/>
    </source>
</evidence>
<dbReference type="SUPFAM" id="SSF52374">
    <property type="entry name" value="Nucleotidylyl transferase"/>
    <property type="match status" value="1"/>
</dbReference>
<evidence type="ECO:0000256" key="7">
    <source>
        <dbReference type="ARBA" id="ARBA00022679"/>
    </source>
</evidence>
<dbReference type="NCBIfam" id="TIGR00152">
    <property type="entry name" value="dephospho-CoA kinase"/>
    <property type="match status" value="1"/>
</dbReference>
<comment type="pathway">
    <text evidence="17">Cofactor biosynthesis; coenzyme A biosynthesis; CoA from (R)-pantothenate: step 4/5.</text>
</comment>
<dbReference type="STRING" id="46731.A0A3M6TG86"/>
<comment type="function">
    <text evidence="16">Bifunctional enzyme that catalyzes the fourth and fifth sequential steps of CoA biosynthetic pathway. The fourth reaction is catalyzed by the phosphopantetheine adenylyltransferase, coded by the coaD domain; the fifth reaction is catalyzed by the dephospho-CoA kinase, coded by the coaE domain. May act as a point of CoA biosynthesis regulation.</text>
</comment>
<gene>
    <name evidence="23" type="ORF">pdam_00009479</name>
</gene>
<evidence type="ECO:0000256" key="4">
    <source>
        <dbReference type="ARBA" id="ARBA00012392"/>
    </source>
</evidence>
<keyword evidence="6" id="KW-0597">Phosphoprotein</keyword>
<dbReference type="FunFam" id="3.40.50.620:FF:000089">
    <property type="entry name" value="Bifunctional coenzyme A synthase"/>
    <property type="match status" value="1"/>
</dbReference>
<dbReference type="PANTHER" id="PTHR10695">
    <property type="entry name" value="DEPHOSPHO-COA KINASE-RELATED"/>
    <property type="match status" value="1"/>
</dbReference>
<dbReference type="CDD" id="cd02164">
    <property type="entry name" value="PPAT_CoAS"/>
    <property type="match status" value="1"/>
</dbReference>
<dbReference type="Gene3D" id="3.40.50.300">
    <property type="entry name" value="P-loop containing nucleotide triphosphate hydrolases"/>
    <property type="match status" value="1"/>
</dbReference>
<proteinExistence type="inferred from homology"/>
<name>A0A3M6TG86_POCDA</name>
<evidence type="ECO:0000256" key="14">
    <source>
        <dbReference type="ARBA" id="ARBA00051310"/>
    </source>
</evidence>
<evidence type="ECO:0000256" key="15">
    <source>
        <dbReference type="ARBA" id="ARBA00051912"/>
    </source>
</evidence>
<dbReference type="SUPFAM" id="SSF52540">
    <property type="entry name" value="P-loop containing nucleoside triphosphate hydrolases"/>
    <property type="match status" value="1"/>
</dbReference>
<evidence type="ECO:0000256" key="16">
    <source>
        <dbReference type="ARBA" id="ARBA00059677"/>
    </source>
</evidence>
<comment type="subunit">
    <text evidence="3">Monomer.</text>
</comment>
<feature type="domain" description="Cytidyltransferase-like" evidence="22">
    <location>
        <begin position="168"/>
        <end position="317"/>
    </location>
</feature>